<dbReference type="NCBIfam" id="TIGR01543">
    <property type="entry name" value="proheadase_HK97"/>
    <property type="match status" value="1"/>
</dbReference>
<keyword evidence="1" id="KW-1188">Viral release from host cell</keyword>
<dbReference type="GO" id="GO:0008233">
    <property type="term" value="F:peptidase activity"/>
    <property type="evidence" value="ECO:0007669"/>
    <property type="project" value="UniProtKB-KW"/>
</dbReference>
<dbReference type="InterPro" id="IPR006433">
    <property type="entry name" value="Prohead_protease"/>
</dbReference>
<keyword evidence="2" id="KW-0645">Protease</keyword>
<dbReference type="EMBL" id="BPQM01000002">
    <property type="protein sequence ID" value="GJD76906.1"/>
    <property type="molecule type" value="Genomic_DNA"/>
</dbReference>
<evidence type="ECO:0000313" key="5">
    <source>
        <dbReference type="EMBL" id="GJD76906.1"/>
    </source>
</evidence>
<evidence type="ECO:0000256" key="1">
    <source>
        <dbReference type="ARBA" id="ARBA00022612"/>
    </source>
</evidence>
<evidence type="ECO:0000256" key="2">
    <source>
        <dbReference type="ARBA" id="ARBA00022670"/>
    </source>
</evidence>
<dbReference type="Pfam" id="PF04586">
    <property type="entry name" value="Peptidase_S78"/>
    <property type="match status" value="1"/>
</dbReference>
<feature type="domain" description="Prohead serine protease" evidence="4">
    <location>
        <begin position="7"/>
        <end position="137"/>
    </location>
</feature>
<sequence>MRLHADGHVTGYASLFGQPDLGRDIVAPGAFAESLRARGPAGVRMLFQHDPAEPVGIWLAIREDARGLRVAGRLNPAVRRARELDALIRQGALDGLSIGFRTRSAAPDRAGFRHLRAVDLWEISLVTFPLQPGARLDAPLGLKMRDLARRIAPASLTGERA</sequence>
<accession>A0AA37M937</accession>
<proteinExistence type="predicted"/>
<dbReference type="GO" id="GO:0006508">
    <property type="term" value="P:proteolysis"/>
    <property type="evidence" value="ECO:0007669"/>
    <property type="project" value="UniProtKB-KW"/>
</dbReference>
<evidence type="ECO:0000259" key="4">
    <source>
        <dbReference type="Pfam" id="PF04586"/>
    </source>
</evidence>
<reference evidence="5" key="1">
    <citation type="journal article" date="2016" name="Front. Microbiol.">
        <title>Genome Sequence of the Piezophilic, Mesophilic Sulfate-Reducing Bacterium Desulfovibrio indicus J2T.</title>
        <authorList>
            <person name="Cao J."/>
            <person name="Maignien L."/>
            <person name="Shao Z."/>
            <person name="Alain K."/>
            <person name="Jebbar M."/>
        </authorList>
    </citation>
    <scope>NUCLEOTIDE SEQUENCE</scope>
    <source>
        <strain evidence="5">NBRC 103626</strain>
    </source>
</reference>
<evidence type="ECO:0000256" key="3">
    <source>
        <dbReference type="ARBA" id="ARBA00022801"/>
    </source>
</evidence>
<evidence type="ECO:0000313" key="6">
    <source>
        <dbReference type="Proteomes" id="UP001055108"/>
    </source>
</evidence>
<organism evidence="5 6">
    <name type="scientific">Methylobacterium gregans</name>
    <dbReference type="NCBI Taxonomy" id="374424"/>
    <lineage>
        <taxon>Bacteria</taxon>
        <taxon>Pseudomonadati</taxon>
        <taxon>Pseudomonadota</taxon>
        <taxon>Alphaproteobacteria</taxon>
        <taxon>Hyphomicrobiales</taxon>
        <taxon>Methylobacteriaceae</taxon>
        <taxon>Methylobacterium</taxon>
    </lineage>
</organism>
<dbReference type="RefSeq" id="WP_238300444.1">
    <property type="nucleotide sequence ID" value="NZ_BPQM01000002.1"/>
</dbReference>
<keyword evidence="3" id="KW-0378">Hydrolase</keyword>
<dbReference type="InterPro" id="IPR054613">
    <property type="entry name" value="Peptidase_S78_dom"/>
</dbReference>
<keyword evidence="6" id="KW-1185">Reference proteome</keyword>
<name>A0AA37M937_9HYPH</name>
<reference evidence="5" key="2">
    <citation type="submission" date="2021-08" db="EMBL/GenBank/DDBJ databases">
        <authorList>
            <person name="Tani A."/>
            <person name="Ola A."/>
            <person name="Ogura Y."/>
            <person name="Katsura K."/>
            <person name="Hayashi T."/>
        </authorList>
    </citation>
    <scope>NUCLEOTIDE SEQUENCE</scope>
    <source>
        <strain evidence="5">NBRC 103626</strain>
    </source>
</reference>
<comment type="caution">
    <text evidence="5">The sequence shown here is derived from an EMBL/GenBank/DDBJ whole genome shotgun (WGS) entry which is preliminary data.</text>
</comment>
<protein>
    <recommendedName>
        <fullName evidence="4">Prohead serine protease domain-containing protein</fullName>
    </recommendedName>
</protein>
<dbReference type="AlphaFoldDB" id="A0AA37M937"/>
<dbReference type="SUPFAM" id="SSF50789">
    <property type="entry name" value="Herpes virus serine proteinase, assemblin"/>
    <property type="match status" value="1"/>
</dbReference>
<dbReference type="Proteomes" id="UP001055108">
    <property type="component" value="Unassembled WGS sequence"/>
</dbReference>
<gene>
    <name evidence="5" type="ORF">NBEOAGPD_0107</name>
</gene>